<organism evidence="1 2">
    <name type="scientific">Verticiella sediminum</name>
    <dbReference type="NCBI Taxonomy" id="1247510"/>
    <lineage>
        <taxon>Bacteria</taxon>
        <taxon>Pseudomonadati</taxon>
        <taxon>Pseudomonadota</taxon>
        <taxon>Betaproteobacteria</taxon>
        <taxon>Burkholderiales</taxon>
        <taxon>Alcaligenaceae</taxon>
        <taxon>Verticiella</taxon>
    </lineage>
</organism>
<comment type="caution">
    <text evidence="1">The sequence shown here is derived from an EMBL/GenBank/DDBJ whole genome shotgun (WGS) entry which is preliminary data.</text>
</comment>
<dbReference type="RefSeq" id="WP_143949015.1">
    <property type="nucleotide sequence ID" value="NZ_BAABMB010000001.1"/>
</dbReference>
<dbReference type="OrthoDB" id="8613069at2"/>
<dbReference type="AlphaFoldDB" id="A0A556AIE6"/>
<reference evidence="1 2" key="1">
    <citation type="submission" date="2019-07" db="EMBL/GenBank/DDBJ databases">
        <title>Qingshengfaniella alkalisoli gen. nov., sp. nov., isolated from saline soil.</title>
        <authorList>
            <person name="Xu L."/>
            <person name="Huang X.-X."/>
            <person name="Sun J.-Q."/>
        </authorList>
    </citation>
    <scope>NUCLEOTIDE SEQUENCE [LARGE SCALE GENOMIC DNA]</scope>
    <source>
        <strain evidence="1 2">DSM 27279</strain>
    </source>
</reference>
<evidence type="ECO:0000313" key="2">
    <source>
        <dbReference type="Proteomes" id="UP000318405"/>
    </source>
</evidence>
<evidence type="ECO:0000313" key="1">
    <source>
        <dbReference type="EMBL" id="TSH92649.1"/>
    </source>
</evidence>
<gene>
    <name evidence="1" type="ORF">FOZ76_14610</name>
</gene>
<sequence length="113" mass="12304">MDTLRHVRGGMLLDEAAQALANVVMAVESTGKDGELTIKLKVKRLSRSGAIEIIDTLTHKAPQEERLTTMFYPTPEGNLLTQDPRQQHLDLHSVEIPGAANAIAVPPRQAIGE</sequence>
<keyword evidence="2" id="KW-1185">Reference proteome</keyword>
<protein>
    <submittedName>
        <fullName evidence="1">Uncharacterized protein</fullName>
    </submittedName>
</protein>
<name>A0A556AIE6_9BURK</name>
<accession>A0A556AIE6</accession>
<dbReference type="EMBL" id="VLTJ01000029">
    <property type="protein sequence ID" value="TSH92649.1"/>
    <property type="molecule type" value="Genomic_DNA"/>
</dbReference>
<proteinExistence type="predicted"/>
<dbReference type="Proteomes" id="UP000318405">
    <property type="component" value="Unassembled WGS sequence"/>
</dbReference>